<dbReference type="GO" id="GO:0003998">
    <property type="term" value="F:acylphosphatase activity"/>
    <property type="evidence" value="ECO:0007669"/>
    <property type="project" value="UniProtKB-EC"/>
</dbReference>
<evidence type="ECO:0000256" key="7">
    <source>
        <dbReference type="RuleBase" id="RU004168"/>
    </source>
</evidence>
<gene>
    <name evidence="9" type="ORF">SAMN05421783_107174</name>
</gene>
<evidence type="ECO:0000256" key="5">
    <source>
        <dbReference type="PROSITE-ProRule" id="PRU00520"/>
    </source>
</evidence>
<feature type="domain" description="Acylphosphatase-like" evidence="8">
    <location>
        <begin position="11"/>
        <end position="96"/>
    </location>
</feature>
<feature type="active site" evidence="5">
    <location>
        <position position="26"/>
    </location>
</feature>
<dbReference type="PROSITE" id="PS51160">
    <property type="entry name" value="ACYLPHOSPHATASE_3"/>
    <property type="match status" value="1"/>
</dbReference>
<protein>
    <recommendedName>
        <fullName evidence="3 5">Acylphosphatase</fullName>
        <ecNumber evidence="2 5">3.6.1.7</ecNumber>
    </recommendedName>
</protein>
<dbReference type="AlphaFoldDB" id="A0A1H2VUC6"/>
<dbReference type="InterPro" id="IPR036046">
    <property type="entry name" value="Acylphosphatase-like_dom_sf"/>
</dbReference>
<evidence type="ECO:0000259" key="8">
    <source>
        <dbReference type="PROSITE" id="PS51160"/>
    </source>
</evidence>
<feature type="active site" evidence="5">
    <location>
        <position position="44"/>
    </location>
</feature>
<evidence type="ECO:0000313" key="10">
    <source>
        <dbReference type="Proteomes" id="UP000198816"/>
    </source>
</evidence>
<keyword evidence="10" id="KW-1185">Reference proteome</keyword>
<accession>A0A1H2VUC6</accession>
<dbReference type="Gene3D" id="3.30.70.100">
    <property type="match status" value="1"/>
</dbReference>
<evidence type="ECO:0000313" key="9">
    <source>
        <dbReference type="EMBL" id="SDW72002.1"/>
    </source>
</evidence>
<dbReference type="InterPro" id="IPR017968">
    <property type="entry name" value="Acylphosphatase_CS"/>
</dbReference>
<proteinExistence type="inferred from homology"/>
<evidence type="ECO:0000256" key="3">
    <source>
        <dbReference type="ARBA" id="ARBA00015991"/>
    </source>
</evidence>
<evidence type="ECO:0000256" key="4">
    <source>
        <dbReference type="ARBA" id="ARBA00047645"/>
    </source>
</evidence>
<dbReference type="OrthoDB" id="5295388at2"/>
<dbReference type="EC" id="3.6.1.7" evidence="2 5"/>
<evidence type="ECO:0000256" key="2">
    <source>
        <dbReference type="ARBA" id="ARBA00012150"/>
    </source>
</evidence>
<dbReference type="Proteomes" id="UP000198816">
    <property type="component" value="Unassembled WGS sequence"/>
</dbReference>
<evidence type="ECO:0000256" key="1">
    <source>
        <dbReference type="ARBA" id="ARBA00005614"/>
    </source>
</evidence>
<dbReference type="Pfam" id="PF00708">
    <property type="entry name" value="Acylphosphatase"/>
    <property type="match status" value="1"/>
</dbReference>
<evidence type="ECO:0000256" key="6">
    <source>
        <dbReference type="RuleBase" id="RU000553"/>
    </source>
</evidence>
<dbReference type="NCBIfam" id="NF011022">
    <property type="entry name" value="PRK14451.1"/>
    <property type="match status" value="1"/>
</dbReference>
<dbReference type="RefSeq" id="WP_093030784.1">
    <property type="nucleotide sequence ID" value="NZ_FNNZ01000007.1"/>
</dbReference>
<reference evidence="10" key="1">
    <citation type="submission" date="2016-10" db="EMBL/GenBank/DDBJ databases">
        <authorList>
            <person name="Varghese N."/>
            <person name="Submissions S."/>
        </authorList>
    </citation>
    <scope>NUCLEOTIDE SEQUENCE [LARGE SCALE GENOMIC DNA]</scope>
    <source>
        <strain evidence="10">DSM 217</strain>
    </source>
</reference>
<dbReference type="PANTHER" id="PTHR47268:SF4">
    <property type="entry name" value="ACYLPHOSPHATASE"/>
    <property type="match status" value="1"/>
</dbReference>
<dbReference type="SUPFAM" id="SSF54975">
    <property type="entry name" value="Acylphosphatase/BLUF domain-like"/>
    <property type="match status" value="1"/>
</dbReference>
<dbReference type="STRING" id="1058.SAMN05421783_107174"/>
<sequence length="96" mass="10492">MDEHQSEHRICYRCLVGGRVQGVFFRASAREQAMRLGVTGYARNLPDGRVELLICGEANAVGHLRDWLRTGPPGAAVTGVACEPLGFQQHPSFAID</sequence>
<dbReference type="PROSITE" id="PS00151">
    <property type="entry name" value="ACYLPHOSPHATASE_2"/>
    <property type="match status" value="1"/>
</dbReference>
<keyword evidence="5 6" id="KW-0378">Hydrolase</keyword>
<comment type="catalytic activity">
    <reaction evidence="4 5 6">
        <text>an acyl phosphate + H2O = a carboxylate + phosphate + H(+)</text>
        <dbReference type="Rhea" id="RHEA:14965"/>
        <dbReference type="ChEBI" id="CHEBI:15377"/>
        <dbReference type="ChEBI" id="CHEBI:15378"/>
        <dbReference type="ChEBI" id="CHEBI:29067"/>
        <dbReference type="ChEBI" id="CHEBI:43474"/>
        <dbReference type="ChEBI" id="CHEBI:59918"/>
        <dbReference type="EC" id="3.6.1.7"/>
    </reaction>
</comment>
<dbReference type="PROSITE" id="PS00150">
    <property type="entry name" value="ACYLPHOSPHATASE_1"/>
    <property type="match status" value="1"/>
</dbReference>
<dbReference type="InterPro" id="IPR020456">
    <property type="entry name" value="Acylphosphatase"/>
</dbReference>
<dbReference type="EMBL" id="FNNZ01000007">
    <property type="protein sequence ID" value="SDW72002.1"/>
    <property type="molecule type" value="Genomic_DNA"/>
</dbReference>
<comment type="similarity">
    <text evidence="1 7">Belongs to the acylphosphatase family.</text>
</comment>
<name>A0A1H2VUC6_THIRO</name>
<organism evidence="9 10">
    <name type="scientific">Thiocapsa roseopersicina</name>
    <dbReference type="NCBI Taxonomy" id="1058"/>
    <lineage>
        <taxon>Bacteria</taxon>
        <taxon>Pseudomonadati</taxon>
        <taxon>Pseudomonadota</taxon>
        <taxon>Gammaproteobacteria</taxon>
        <taxon>Chromatiales</taxon>
        <taxon>Chromatiaceae</taxon>
        <taxon>Thiocapsa</taxon>
    </lineage>
</organism>
<dbReference type="InterPro" id="IPR001792">
    <property type="entry name" value="Acylphosphatase-like_dom"/>
</dbReference>
<dbReference type="PANTHER" id="PTHR47268">
    <property type="entry name" value="ACYLPHOSPHATASE"/>
    <property type="match status" value="1"/>
</dbReference>